<sequence>MSNFSCFPFLKLPFLPLQKVVHNLCCTEITELSLCSRRSKRLMQSIRHPEPTHIEITIDRRRMYVSLMHRFEVCSLWSIIAEYEKRLLEFYRDDIIGGASVRVMKLGDSRFNIDAPQQPENAIKALVNHMKEVFKLPLIVDFRPNGMNDFLRFIPIFPVCKRFLLYGTEPISSQELKYIEDNVVVEERYNCMIPVN</sequence>
<dbReference type="GeneID" id="9818588"/>
<dbReference type="KEGG" id="crq:GCK72_003865"/>
<accession>A0A6A5HA40</accession>
<protein>
    <recommendedName>
        <fullName evidence="3">F-box domain-containing protein</fullName>
    </recommendedName>
</protein>
<evidence type="ECO:0000313" key="1">
    <source>
        <dbReference type="EMBL" id="KAF1763919.1"/>
    </source>
</evidence>
<dbReference type="AlphaFoldDB" id="A0A6A5HA40"/>
<evidence type="ECO:0008006" key="3">
    <source>
        <dbReference type="Google" id="ProtNLM"/>
    </source>
</evidence>
<evidence type="ECO:0000313" key="2">
    <source>
        <dbReference type="Proteomes" id="UP000483820"/>
    </source>
</evidence>
<dbReference type="Proteomes" id="UP000483820">
    <property type="component" value="Chromosome II"/>
</dbReference>
<reference evidence="1 2" key="1">
    <citation type="submission" date="2019-12" db="EMBL/GenBank/DDBJ databases">
        <title>Chromosome-level assembly of the Caenorhabditis remanei genome.</title>
        <authorList>
            <person name="Teterina A.A."/>
            <person name="Willis J.H."/>
            <person name="Phillips P.C."/>
        </authorList>
    </citation>
    <scope>NUCLEOTIDE SEQUENCE [LARGE SCALE GENOMIC DNA]</scope>
    <source>
        <strain evidence="1 2">PX506</strain>
        <tissue evidence="1">Whole organism</tissue>
    </source>
</reference>
<proteinExistence type="predicted"/>
<organism evidence="1 2">
    <name type="scientific">Caenorhabditis remanei</name>
    <name type="common">Caenorhabditis vulgaris</name>
    <dbReference type="NCBI Taxonomy" id="31234"/>
    <lineage>
        <taxon>Eukaryota</taxon>
        <taxon>Metazoa</taxon>
        <taxon>Ecdysozoa</taxon>
        <taxon>Nematoda</taxon>
        <taxon>Chromadorea</taxon>
        <taxon>Rhabditida</taxon>
        <taxon>Rhabditina</taxon>
        <taxon>Rhabditomorpha</taxon>
        <taxon>Rhabditoidea</taxon>
        <taxon>Rhabditidae</taxon>
        <taxon>Peloderinae</taxon>
        <taxon>Caenorhabditis</taxon>
    </lineage>
</organism>
<name>A0A6A5HA40_CAERE</name>
<dbReference type="CTD" id="9818588"/>
<dbReference type="RefSeq" id="XP_003100369.2">
    <property type="nucleotide sequence ID" value="XM_003100321.2"/>
</dbReference>
<comment type="caution">
    <text evidence="1">The sequence shown here is derived from an EMBL/GenBank/DDBJ whole genome shotgun (WGS) entry which is preliminary data.</text>
</comment>
<dbReference type="EMBL" id="WUAV01000002">
    <property type="protein sequence ID" value="KAF1763919.1"/>
    <property type="molecule type" value="Genomic_DNA"/>
</dbReference>
<dbReference type="PANTHER" id="PTHR21503:SF8">
    <property type="entry name" value="F-BOX ASSOCIATED DOMAIN-CONTAINING PROTEIN-RELATED"/>
    <property type="match status" value="1"/>
</dbReference>
<gene>
    <name evidence="1" type="ORF">GCK72_003865</name>
</gene>
<dbReference type="PANTHER" id="PTHR21503">
    <property type="entry name" value="F-BOX-CONTAINING HYPOTHETICAL PROTEIN C.ELEGANS"/>
    <property type="match status" value="1"/>
</dbReference>